<dbReference type="SUPFAM" id="SSF46626">
    <property type="entry name" value="Cytochrome c"/>
    <property type="match status" value="2"/>
</dbReference>
<feature type="domain" description="Cytochrome c" evidence="5">
    <location>
        <begin position="193"/>
        <end position="311"/>
    </location>
</feature>
<evidence type="ECO:0000256" key="1">
    <source>
        <dbReference type="ARBA" id="ARBA00022617"/>
    </source>
</evidence>
<dbReference type="PROSITE" id="PS51007">
    <property type="entry name" value="CYTC"/>
    <property type="match status" value="2"/>
</dbReference>
<dbReference type="Gene3D" id="1.10.760.10">
    <property type="entry name" value="Cytochrome c-like domain"/>
    <property type="match status" value="2"/>
</dbReference>
<sequence length="330" mass="36271">MRKLYRILGIVLLIGVVAAGGVLAYLRFVLPAVDRAPDMKVELTPERVARGKYLTHHVMGCMDCHSVTDDKTFLHPVKGPLGTGYTVNDPAYPKNAAVPNITPIGVGKWTDGELFRAITSGVRKDGSALFPLMPYEAFGQADPEDIKAVIAYLRTLPPAGQAYEKPDWDFPMNLLINTFPKQAKFTKKPDQSNELGYGRYLVNIAGCTHCHVQRDEKGAPIAGTEFTGGMPFKQATGGVAFSANITPDPETGIGKWTRQHFIEKFANATFEAEKKTAVGENQFNTSMPWAFYSGMTDEDLGAIYSYLMSLRPVAHKIDKFVVDDHPVALK</sequence>
<dbReference type="Pfam" id="PF00034">
    <property type="entry name" value="Cytochrom_C"/>
    <property type="match status" value="1"/>
</dbReference>
<dbReference type="Proteomes" id="UP001500936">
    <property type="component" value="Unassembled WGS sequence"/>
</dbReference>
<evidence type="ECO:0000313" key="7">
    <source>
        <dbReference type="Proteomes" id="UP001500936"/>
    </source>
</evidence>
<gene>
    <name evidence="6" type="ORF">GCM10023187_48370</name>
</gene>
<dbReference type="PANTHER" id="PTHR35008">
    <property type="entry name" value="BLL4482 PROTEIN-RELATED"/>
    <property type="match status" value="1"/>
</dbReference>
<keyword evidence="1 4" id="KW-0349">Heme</keyword>
<keyword evidence="7" id="KW-1185">Reference proteome</keyword>
<proteinExistence type="predicted"/>
<name>A0ABP8KW70_9BACT</name>
<evidence type="ECO:0000256" key="4">
    <source>
        <dbReference type="PROSITE-ProRule" id="PRU00433"/>
    </source>
</evidence>
<dbReference type="InterPro" id="IPR009056">
    <property type="entry name" value="Cyt_c-like_dom"/>
</dbReference>
<feature type="domain" description="Cytochrome c" evidence="5">
    <location>
        <begin position="46"/>
        <end position="157"/>
    </location>
</feature>
<dbReference type="InterPro" id="IPR051459">
    <property type="entry name" value="Cytochrome_c-type_DH"/>
</dbReference>
<evidence type="ECO:0000256" key="3">
    <source>
        <dbReference type="ARBA" id="ARBA00023004"/>
    </source>
</evidence>
<organism evidence="6 7">
    <name type="scientific">Nibrella viscosa</name>
    <dbReference type="NCBI Taxonomy" id="1084524"/>
    <lineage>
        <taxon>Bacteria</taxon>
        <taxon>Pseudomonadati</taxon>
        <taxon>Bacteroidota</taxon>
        <taxon>Cytophagia</taxon>
        <taxon>Cytophagales</taxon>
        <taxon>Spirosomataceae</taxon>
        <taxon>Nibrella</taxon>
    </lineage>
</organism>
<keyword evidence="3 4" id="KW-0408">Iron</keyword>
<keyword evidence="2 4" id="KW-0479">Metal-binding</keyword>
<evidence type="ECO:0000259" key="5">
    <source>
        <dbReference type="PROSITE" id="PS51007"/>
    </source>
</evidence>
<dbReference type="PANTHER" id="PTHR35008:SF4">
    <property type="entry name" value="BLL4482 PROTEIN"/>
    <property type="match status" value="1"/>
</dbReference>
<evidence type="ECO:0000313" key="6">
    <source>
        <dbReference type="EMBL" id="GAA4416700.1"/>
    </source>
</evidence>
<evidence type="ECO:0000256" key="2">
    <source>
        <dbReference type="ARBA" id="ARBA00022723"/>
    </source>
</evidence>
<reference evidence="7" key="1">
    <citation type="journal article" date="2019" name="Int. J. Syst. Evol. Microbiol.">
        <title>The Global Catalogue of Microorganisms (GCM) 10K type strain sequencing project: providing services to taxonomists for standard genome sequencing and annotation.</title>
        <authorList>
            <consortium name="The Broad Institute Genomics Platform"/>
            <consortium name="The Broad Institute Genome Sequencing Center for Infectious Disease"/>
            <person name="Wu L."/>
            <person name="Ma J."/>
        </authorList>
    </citation>
    <scope>NUCLEOTIDE SEQUENCE [LARGE SCALE GENOMIC DNA]</scope>
    <source>
        <strain evidence="7">JCM 17925</strain>
    </source>
</reference>
<dbReference type="RefSeq" id="WP_345270630.1">
    <property type="nucleotide sequence ID" value="NZ_BAABHB010000014.1"/>
</dbReference>
<accession>A0ABP8KW70</accession>
<dbReference type="EMBL" id="BAABHB010000014">
    <property type="protein sequence ID" value="GAA4416700.1"/>
    <property type="molecule type" value="Genomic_DNA"/>
</dbReference>
<protein>
    <recommendedName>
        <fullName evidence="5">Cytochrome c domain-containing protein</fullName>
    </recommendedName>
</protein>
<comment type="caution">
    <text evidence="6">The sequence shown here is derived from an EMBL/GenBank/DDBJ whole genome shotgun (WGS) entry which is preliminary data.</text>
</comment>
<dbReference type="InterPro" id="IPR036909">
    <property type="entry name" value="Cyt_c-like_dom_sf"/>
</dbReference>